<keyword evidence="3" id="KW-0862">Zinc</keyword>
<evidence type="ECO:0000256" key="4">
    <source>
        <dbReference type="ARBA" id="ARBA00023125"/>
    </source>
</evidence>
<dbReference type="InterPro" id="IPR048366">
    <property type="entry name" value="TNP-like_GBD"/>
</dbReference>
<dbReference type="GO" id="GO:0008270">
    <property type="term" value="F:zinc ion binding"/>
    <property type="evidence" value="ECO:0007669"/>
    <property type="project" value="UniProtKB-KW"/>
</dbReference>
<keyword evidence="4 5" id="KW-0238">DNA-binding</keyword>
<feature type="domain" description="THAP-type" evidence="6">
    <location>
        <begin position="1"/>
        <end position="83"/>
    </location>
</feature>
<dbReference type="GO" id="GO:0003677">
    <property type="term" value="F:DNA binding"/>
    <property type="evidence" value="ECO:0007669"/>
    <property type="project" value="UniProtKB-UniRule"/>
</dbReference>
<evidence type="ECO:0000259" key="6">
    <source>
        <dbReference type="PROSITE" id="PS50950"/>
    </source>
</evidence>
<dbReference type="SMART" id="SM00980">
    <property type="entry name" value="THAP"/>
    <property type="match status" value="1"/>
</dbReference>
<dbReference type="SMART" id="SM00692">
    <property type="entry name" value="DM3"/>
    <property type="match status" value="1"/>
</dbReference>
<reference evidence="7" key="1">
    <citation type="submission" date="2025-08" db="UniProtKB">
        <authorList>
            <consortium name="Ensembl"/>
        </authorList>
    </citation>
    <scope>IDENTIFICATION</scope>
</reference>
<evidence type="ECO:0000256" key="5">
    <source>
        <dbReference type="PROSITE-ProRule" id="PRU00309"/>
    </source>
</evidence>
<proteinExistence type="predicted"/>
<organism evidence="7 8">
    <name type="scientific">Dicentrarchus labrax</name>
    <name type="common">European seabass</name>
    <name type="synonym">Morone labrax</name>
    <dbReference type="NCBI Taxonomy" id="13489"/>
    <lineage>
        <taxon>Eukaryota</taxon>
        <taxon>Metazoa</taxon>
        <taxon>Chordata</taxon>
        <taxon>Craniata</taxon>
        <taxon>Vertebrata</taxon>
        <taxon>Euteleostomi</taxon>
        <taxon>Actinopterygii</taxon>
        <taxon>Neopterygii</taxon>
        <taxon>Teleostei</taxon>
        <taxon>Neoteleostei</taxon>
        <taxon>Acanthomorphata</taxon>
        <taxon>Eupercaria</taxon>
        <taxon>Moronidae</taxon>
        <taxon>Dicentrarchus</taxon>
    </lineage>
</organism>
<evidence type="ECO:0000256" key="1">
    <source>
        <dbReference type="ARBA" id="ARBA00022723"/>
    </source>
</evidence>
<evidence type="ECO:0000313" key="7">
    <source>
        <dbReference type="Ensembl" id="ENSDLAP00005036778.2"/>
    </source>
</evidence>
<keyword evidence="1" id="KW-0479">Metal-binding</keyword>
<sequence length="207" mass="23489">MPDFCAAYGWSNRCSLKTRARGITFHLFPKTGKMRRQWELALRRDGFVASDRTLLRSKHFRSEDFDRTGRNVRLKDGVVPTIFNFPAHLQRLVATRSTTTSRRAEDNLPMDLSRDAPQPDVAYSPIRSINGSIIWKYIVHLNNVQKKSGLHAANRVTDKHVNFAYQKMKVSLAAQTLSSSVAVALHTLQEVGMIGHERIQGKCLTLL</sequence>
<dbReference type="Pfam" id="PF05485">
    <property type="entry name" value="THAP"/>
    <property type="match status" value="1"/>
</dbReference>
<evidence type="ECO:0000313" key="8">
    <source>
        <dbReference type="Proteomes" id="UP000694389"/>
    </source>
</evidence>
<dbReference type="GeneTree" id="ENSGT00940000165627"/>
<evidence type="ECO:0000256" key="3">
    <source>
        <dbReference type="ARBA" id="ARBA00022833"/>
    </source>
</evidence>
<dbReference type="SUPFAM" id="SSF57716">
    <property type="entry name" value="Glucocorticoid receptor-like (DNA-binding domain)"/>
    <property type="match status" value="1"/>
</dbReference>
<keyword evidence="8" id="KW-1185">Reference proteome</keyword>
<dbReference type="InterPro" id="IPR006612">
    <property type="entry name" value="THAP_Znf"/>
</dbReference>
<keyword evidence="2 5" id="KW-0863">Zinc-finger</keyword>
<dbReference type="AlphaFoldDB" id="A0A8C4NNJ2"/>
<dbReference type="PANTHER" id="PTHR47577">
    <property type="entry name" value="THAP DOMAIN-CONTAINING PROTEIN 6"/>
    <property type="match status" value="1"/>
</dbReference>
<protein>
    <recommendedName>
        <fullName evidence="6">THAP-type domain-containing protein</fullName>
    </recommendedName>
</protein>
<accession>A0A8C4NNJ2</accession>
<dbReference type="PANTHER" id="PTHR47577:SF1">
    <property type="entry name" value="THAP DOMAIN-CONTAINING PROTEIN 6"/>
    <property type="match status" value="1"/>
</dbReference>
<evidence type="ECO:0000256" key="2">
    <source>
        <dbReference type="ARBA" id="ARBA00022771"/>
    </source>
</evidence>
<dbReference type="Pfam" id="PF21788">
    <property type="entry name" value="TNP-like_GBD"/>
    <property type="match status" value="1"/>
</dbReference>
<name>A0A8C4NNJ2_DICLA</name>
<reference evidence="7" key="2">
    <citation type="submission" date="2025-09" db="UniProtKB">
        <authorList>
            <consortium name="Ensembl"/>
        </authorList>
    </citation>
    <scope>IDENTIFICATION</scope>
</reference>
<dbReference type="Ensembl" id="ENSDLAT00005039247.2">
    <property type="protein sequence ID" value="ENSDLAP00005036778.2"/>
    <property type="gene ID" value="ENSDLAG00005016398.2"/>
</dbReference>
<dbReference type="PROSITE" id="PS50950">
    <property type="entry name" value="ZF_THAP"/>
    <property type="match status" value="1"/>
</dbReference>
<dbReference type="Proteomes" id="UP000694389">
    <property type="component" value="Unassembled WGS sequence"/>
</dbReference>